<feature type="domain" description="ASCH" evidence="1">
    <location>
        <begin position="3"/>
        <end position="108"/>
    </location>
</feature>
<proteinExistence type="predicted"/>
<sequence>MLWHLRRRNRAWSRRRRWSLRDPLPAVGDFSIILDGQGSPKALIETTLVEVVPFNKVSEAHAYGEGEDDRSLESWRDIHERFWRRFSDNPRGYEPDMPVICERFQLRYPQLSAGAE</sequence>
<dbReference type="PANTHER" id="PTHR39203">
    <property type="entry name" value="CYTOPLASMIC PROTEIN-RELATED"/>
    <property type="match status" value="1"/>
</dbReference>
<keyword evidence="3" id="KW-1185">Reference proteome</keyword>
<dbReference type="PANTHER" id="PTHR39203:SF1">
    <property type="entry name" value="CYTOPLASMIC PROTEIN"/>
    <property type="match status" value="1"/>
</dbReference>
<dbReference type="EMBL" id="VULO01000005">
    <property type="protein sequence ID" value="MSS84189.1"/>
    <property type="molecule type" value="Genomic_DNA"/>
</dbReference>
<dbReference type="InterPro" id="IPR009326">
    <property type="entry name" value="DUF984"/>
</dbReference>
<accession>A0A6N7VR13</accession>
<dbReference type="RefSeq" id="WP_154544397.1">
    <property type="nucleotide sequence ID" value="NZ_VULO01000005.1"/>
</dbReference>
<dbReference type="AlphaFoldDB" id="A0A6N7VR13"/>
<dbReference type="Pfam" id="PF04266">
    <property type="entry name" value="ASCH"/>
    <property type="match status" value="1"/>
</dbReference>
<gene>
    <name evidence="2" type="ORF">FYJ24_05285</name>
</gene>
<dbReference type="Proteomes" id="UP000470875">
    <property type="component" value="Unassembled WGS sequence"/>
</dbReference>
<dbReference type="Gene3D" id="3.10.400.10">
    <property type="entry name" value="Sulfate adenylyltransferase"/>
    <property type="match status" value="1"/>
</dbReference>
<dbReference type="SMART" id="SM01022">
    <property type="entry name" value="ASCH"/>
    <property type="match status" value="1"/>
</dbReference>
<dbReference type="InterPro" id="IPR015947">
    <property type="entry name" value="PUA-like_sf"/>
</dbReference>
<organism evidence="2 3">
    <name type="scientific">Scrofimicrobium canadense</name>
    <dbReference type="NCBI Taxonomy" id="2652290"/>
    <lineage>
        <taxon>Bacteria</taxon>
        <taxon>Bacillati</taxon>
        <taxon>Actinomycetota</taxon>
        <taxon>Actinomycetes</taxon>
        <taxon>Actinomycetales</taxon>
        <taxon>Actinomycetaceae</taxon>
        <taxon>Scrofimicrobium</taxon>
    </lineage>
</organism>
<evidence type="ECO:0000313" key="2">
    <source>
        <dbReference type="EMBL" id="MSS84189.1"/>
    </source>
</evidence>
<comment type="caution">
    <text evidence="2">The sequence shown here is derived from an EMBL/GenBank/DDBJ whole genome shotgun (WGS) entry which is preliminary data.</text>
</comment>
<protein>
    <submittedName>
        <fullName evidence="2">ASCH domain-containing protein</fullName>
    </submittedName>
</protein>
<name>A0A6N7VR13_9ACTO</name>
<dbReference type="SUPFAM" id="SSF88697">
    <property type="entry name" value="PUA domain-like"/>
    <property type="match status" value="1"/>
</dbReference>
<evidence type="ECO:0000313" key="3">
    <source>
        <dbReference type="Proteomes" id="UP000470875"/>
    </source>
</evidence>
<evidence type="ECO:0000259" key="1">
    <source>
        <dbReference type="SMART" id="SM01022"/>
    </source>
</evidence>
<dbReference type="InterPro" id="IPR007374">
    <property type="entry name" value="ASCH_domain"/>
</dbReference>
<reference evidence="2 3" key="1">
    <citation type="submission" date="2019-08" db="EMBL/GenBank/DDBJ databases">
        <title>In-depth cultivation of the pig gut microbiome towards novel bacterial diversity and tailored functional studies.</title>
        <authorList>
            <person name="Wylensek D."/>
            <person name="Hitch T.C.A."/>
            <person name="Clavel T."/>
        </authorList>
    </citation>
    <scope>NUCLEOTIDE SEQUENCE [LARGE SCALE GENOMIC DNA]</scope>
    <source>
        <strain evidence="2 3">WB03_NA08</strain>
    </source>
</reference>